<dbReference type="PANTHER" id="PTHR35317:SF42">
    <property type="entry name" value="RETROTRANSPOSON GAG DOMAIN-CONTAINING PROTEIN"/>
    <property type="match status" value="1"/>
</dbReference>
<gene>
    <name evidence="1" type="ORF">L195_g055795</name>
</gene>
<comment type="caution">
    <text evidence="1">The sequence shown here is derived from an EMBL/GenBank/DDBJ whole genome shotgun (WGS) entry which is preliminary data.</text>
</comment>
<evidence type="ECO:0000313" key="2">
    <source>
        <dbReference type="Proteomes" id="UP000236291"/>
    </source>
</evidence>
<name>A0A2K3KNE0_TRIPR</name>
<reference evidence="1 2" key="1">
    <citation type="journal article" date="2014" name="Am. J. Bot.">
        <title>Genome assembly and annotation for red clover (Trifolium pratense; Fabaceae).</title>
        <authorList>
            <person name="Istvanek J."/>
            <person name="Jaros M."/>
            <person name="Krenek A."/>
            <person name="Repkova J."/>
        </authorList>
    </citation>
    <scope>NUCLEOTIDE SEQUENCE [LARGE SCALE GENOMIC DNA]</scope>
    <source>
        <strain evidence="2">cv. Tatra</strain>
        <tissue evidence="1">Young leaves</tissue>
    </source>
</reference>
<sequence length="218" mass="25085">MIPYSSLTVSFPNSVKTLNGTNYEDWKDSLNLYLSLHDFDLALRIDKPAAITAQSTEAQKTLHEKWEASNRKCVNVISYTMEKSIRQSIPEIDVAKDYLKAVGEKFTRFDKAKKSEYLSLFDKTLYDGVSGVREHIMKMIHYYNKLKELKVEIGEDTLIWRVLQSLPPQFDVMRTSYNTQKAEWTIDEMIAIITQEEETFKKGKEQSVQFAAASTSGT</sequence>
<reference evidence="1 2" key="2">
    <citation type="journal article" date="2017" name="Front. Plant Sci.">
        <title>Gene Classification and Mining of Molecular Markers Useful in Red Clover (Trifolium pratense) Breeding.</title>
        <authorList>
            <person name="Istvanek J."/>
            <person name="Dluhosova J."/>
            <person name="Dluhos P."/>
            <person name="Patkova L."/>
            <person name="Nedelnik J."/>
            <person name="Repkova J."/>
        </authorList>
    </citation>
    <scope>NUCLEOTIDE SEQUENCE [LARGE SCALE GENOMIC DNA]</scope>
    <source>
        <strain evidence="2">cv. Tatra</strain>
        <tissue evidence="1">Young leaves</tissue>
    </source>
</reference>
<proteinExistence type="predicted"/>
<evidence type="ECO:0000313" key="1">
    <source>
        <dbReference type="EMBL" id="PNX67753.1"/>
    </source>
</evidence>
<feature type="non-terminal residue" evidence="1">
    <location>
        <position position="218"/>
    </location>
</feature>
<protein>
    <recommendedName>
        <fullName evidence="3">UBN2_2 domain-containing protein</fullName>
    </recommendedName>
</protein>
<dbReference type="Pfam" id="PF14223">
    <property type="entry name" value="Retrotran_gag_2"/>
    <property type="match status" value="1"/>
</dbReference>
<evidence type="ECO:0008006" key="3">
    <source>
        <dbReference type="Google" id="ProtNLM"/>
    </source>
</evidence>
<dbReference type="PANTHER" id="PTHR35317">
    <property type="entry name" value="OS04G0629600 PROTEIN"/>
    <property type="match status" value="1"/>
</dbReference>
<accession>A0A2K3KNE0</accession>
<dbReference type="AlphaFoldDB" id="A0A2K3KNE0"/>
<organism evidence="1 2">
    <name type="scientific">Trifolium pratense</name>
    <name type="common">Red clover</name>
    <dbReference type="NCBI Taxonomy" id="57577"/>
    <lineage>
        <taxon>Eukaryota</taxon>
        <taxon>Viridiplantae</taxon>
        <taxon>Streptophyta</taxon>
        <taxon>Embryophyta</taxon>
        <taxon>Tracheophyta</taxon>
        <taxon>Spermatophyta</taxon>
        <taxon>Magnoliopsida</taxon>
        <taxon>eudicotyledons</taxon>
        <taxon>Gunneridae</taxon>
        <taxon>Pentapetalae</taxon>
        <taxon>rosids</taxon>
        <taxon>fabids</taxon>
        <taxon>Fabales</taxon>
        <taxon>Fabaceae</taxon>
        <taxon>Papilionoideae</taxon>
        <taxon>50 kb inversion clade</taxon>
        <taxon>NPAAA clade</taxon>
        <taxon>Hologalegina</taxon>
        <taxon>IRL clade</taxon>
        <taxon>Trifolieae</taxon>
        <taxon>Trifolium</taxon>
    </lineage>
</organism>
<dbReference type="Proteomes" id="UP000236291">
    <property type="component" value="Unassembled WGS sequence"/>
</dbReference>
<dbReference type="EMBL" id="ASHM01103081">
    <property type="protein sequence ID" value="PNX67753.1"/>
    <property type="molecule type" value="Genomic_DNA"/>
</dbReference>